<dbReference type="Pfam" id="PF07833">
    <property type="entry name" value="Cu_amine_oxidN1"/>
    <property type="match status" value="1"/>
</dbReference>
<proteinExistence type="predicted"/>
<evidence type="ECO:0000313" key="4">
    <source>
        <dbReference type="EMBL" id="MZP31205.1"/>
    </source>
</evidence>
<feature type="domain" description="Copper amine oxidase-like N-terminal" evidence="3">
    <location>
        <begin position="338"/>
        <end position="445"/>
    </location>
</feature>
<gene>
    <name evidence="4" type="ORF">GTO91_15970</name>
</gene>
<dbReference type="AlphaFoldDB" id="A0A845L846"/>
<organism evidence="4 5">
    <name type="scientific">Heliomicrobium undosum</name>
    <dbReference type="NCBI Taxonomy" id="121734"/>
    <lineage>
        <taxon>Bacteria</taxon>
        <taxon>Bacillati</taxon>
        <taxon>Bacillota</taxon>
        <taxon>Clostridia</taxon>
        <taxon>Eubacteriales</taxon>
        <taxon>Heliobacteriaceae</taxon>
        <taxon>Heliomicrobium</taxon>
    </lineage>
</organism>
<keyword evidence="5" id="KW-1185">Reference proteome</keyword>
<dbReference type="Gene3D" id="3.30.457.10">
    <property type="entry name" value="Copper amine oxidase-like, N-terminal domain"/>
    <property type="match status" value="1"/>
</dbReference>
<protein>
    <recommendedName>
        <fullName evidence="3">Copper amine oxidase-like N-terminal domain-containing protein</fullName>
    </recommendedName>
</protein>
<feature type="signal peptide" evidence="2">
    <location>
        <begin position="1"/>
        <end position="24"/>
    </location>
</feature>
<evidence type="ECO:0000256" key="1">
    <source>
        <dbReference type="SAM" id="MobiDB-lite"/>
    </source>
</evidence>
<dbReference type="EMBL" id="WXEY01000028">
    <property type="protein sequence ID" value="MZP31205.1"/>
    <property type="molecule type" value="Genomic_DNA"/>
</dbReference>
<evidence type="ECO:0000256" key="2">
    <source>
        <dbReference type="SAM" id="SignalP"/>
    </source>
</evidence>
<comment type="caution">
    <text evidence="4">The sequence shown here is derived from an EMBL/GenBank/DDBJ whole genome shotgun (WGS) entry which is preliminary data.</text>
</comment>
<dbReference type="OrthoDB" id="2081723at2"/>
<evidence type="ECO:0000259" key="3">
    <source>
        <dbReference type="Pfam" id="PF07833"/>
    </source>
</evidence>
<reference evidence="4 5" key="1">
    <citation type="submission" date="2020-01" db="EMBL/GenBank/DDBJ databases">
        <title>Whole-genome sequence of Heliobacterium undosum DSM 13378.</title>
        <authorList>
            <person name="Kyndt J.A."/>
            <person name="Meyer T.E."/>
        </authorList>
    </citation>
    <scope>NUCLEOTIDE SEQUENCE [LARGE SCALE GENOMIC DNA]</scope>
    <source>
        <strain evidence="4 5">DSM 13378</strain>
    </source>
</reference>
<name>A0A845L846_9FIRM</name>
<dbReference type="Proteomes" id="UP000463470">
    <property type="component" value="Unassembled WGS sequence"/>
</dbReference>
<dbReference type="RefSeq" id="WP_161259725.1">
    <property type="nucleotide sequence ID" value="NZ_WXEY01000028.1"/>
</dbReference>
<sequence>MKKVLSPTLLLLSLFLGMGMPISANVSIPSAEAAAAISVVSAAPENANSPFNRRVIIEVPSGSLNADAQESAYLRFDSGVTVQRVVYSIPASVGSSPNLFVSGAGLLPQSENGFTLTVTGSGSYGGGMIVLDLEGISANSSVHDVRLRVEAPPGSIFYAGPATLTSPRLVDYAVSTRTAIVNQDRSDTIAFSFAEMEKGAIKTGIGSINLHLPEPLIWDASSLKVTTGKDEIRVADPVLTDGNRTLRIDVQKASTTPSTFELSGLAIRDGSNKLTDPFAFAVTLDGASRPGVERIPMRFAPKKHPPQPPTTSTSERATPKTVFTIGKTEYTAGDKRNPLDYAPFLHNGRAYLPVRAVAEAMGIAPENIHWQSGPDGFRVTLSKGGRQLTLQENSDQLIDSERGPVTMDAQMILTPANRVFLPLRWIAEPFGFDASYDEARRQVILKPAGGQ</sequence>
<feature type="chain" id="PRO_5038461004" description="Copper amine oxidase-like N-terminal domain-containing protein" evidence="2">
    <location>
        <begin position="25"/>
        <end position="451"/>
    </location>
</feature>
<dbReference type="SUPFAM" id="SSF55383">
    <property type="entry name" value="Copper amine oxidase, domain N"/>
    <property type="match status" value="2"/>
</dbReference>
<dbReference type="InterPro" id="IPR036582">
    <property type="entry name" value="Mao_N_sf"/>
</dbReference>
<feature type="region of interest" description="Disordered" evidence="1">
    <location>
        <begin position="298"/>
        <end position="317"/>
    </location>
</feature>
<dbReference type="InterPro" id="IPR012854">
    <property type="entry name" value="Cu_amine_oxidase-like_N"/>
</dbReference>
<evidence type="ECO:0000313" key="5">
    <source>
        <dbReference type="Proteomes" id="UP000463470"/>
    </source>
</evidence>
<keyword evidence="2" id="KW-0732">Signal</keyword>
<accession>A0A845L846</accession>